<reference evidence="5 6" key="1">
    <citation type="submission" date="2020-05" db="EMBL/GenBank/DDBJ databases">
        <title>Thiomicrorhabdus sediminis sp.nov. and Thiomicrorhabdus xiamenensis sp.nov., novel sulfur-oxidizing bacteria isolated from coastal sediment.</title>
        <authorList>
            <person name="Liu X."/>
        </authorList>
    </citation>
    <scope>NUCLEOTIDE SEQUENCE [LARGE SCALE GENOMIC DNA]</scope>
    <source>
        <strain evidence="5 6">G2</strain>
    </source>
</reference>
<dbReference type="PROSITE" id="PS51257">
    <property type="entry name" value="PROKAR_LIPOPROTEIN"/>
    <property type="match status" value="1"/>
</dbReference>
<dbReference type="Proteomes" id="UP000504724">
    <property type="component" value="Chromosome"/>
</dbReference>
<dbReference type="SUPFAM" id="SSF53850">
    <property type="entry name" value="Periplasmic binding protein-like II"/>
    <property type="match status" value="1"/>
</dbReference>
<accession>A0A7D4NY17</accession>
<organism evidence="5 6">
    <name type="scientific">Thiomicrorhabdus xiamenensis</name>
    <dbReference type="NCBI Taxonomy" id="2739063"/>
    <lineage>
        <taxon>Bacteria</taxon>
        <taxon>Pseudomonadati</taxon>
        <taxon>Pseudomonadota</taxon>
        <taxon>Gammaproteobacteria</taxon>
        <taxon>Thiotrichales</taxon>
        <taxon>Piscirickettsiaceae</taxon>
        <taxon>Thiomicrorhabdus</taxon>
    </lineage>
</organism>
<dbReference type="PANTHER" id="PTHR30024:SF47">
    <property type="entry name" value="TAURINE-BINDING PERIPLASMIC PROTEIN"/>
    <property type="match status" value="1"/>
</dbReference>
<dbReference type="GO" id="GO:0042597">
    <property type="term" value="C:periplasmic space"/>
    <property type="evidence" value="ECO:0007669"/>
    <property type="project" value="UniProtKB-SubCell"/>
</dbReference>
<evidence type="ECO:0000259" key="4">
    <source>
        <dbReference type="Pfam" id="PF09084"/>
    </source>
</evidence>
<proteinExistence type="inferred from homology"/>
<evidence type="ECO:0000313" key="5">
    <source>
        <dbReference type="EMBL" id="QKI88938.1"/>
    </source>
</evidence>
<gene>
    <name evidence="5" type="ORF">HQN79_04815</name>
</gene>
<dbReference type="Gene3D" id="3.40.190.10">
    <property type="entry name" value="Periplasmic binding protein-like II"/>
    <property type="match status" value="2"/>
</dbReference>
<keyword evidence="6" id="KW-1185">Reference proteome</keyword>
<dbReference type="PANTHER" id="PTHR30024">
    <property type="entry name" value="ALIPHATIC SULFONATES-BINDING PROTEIN-RELATED"/>
    <property type="match status" value="1"/>
</dbReference>
<name>A0A7D4NY17_9GAMM</name>
<evidence type="ECO:0000256" key="2">
    <source>
        <dbReference type="ARBA" id="ARBA00010742"/>
    </source>
</evidence>
<sequence length="305" mass="33559">MRVLLILLALISFLGCSRETELHVGVHPWIGYQPINLAQQNGLLPQNIHLVKNKTALQTKQQLLSGEINAGYLTLDEVLSLREQGKPLSVVLITDISSGADKVLAKTPVTGKQDIIGKTIAYERGAVGDLLLYQFLKFYGVAKSEVVLKHIPFDKQSSFWKSGAADMIITYDPVSTQIMRSGAQEVFNSSQIPEMIIDVLAVDSNVLEDACSTIKQLVDAHFAGVSLIKDNFQESSYQIADNLGFSHEEVLTSLGGITLPSREINLQMFGDNRFFEKTREIALILKASGMLKSVPDKAVHTDQCL</sequence>
<evidence type="ECO:0000256" key="1">
    <source>
        <dbReference type="ARBA" id="ARBA00004418"/>
    </source>
</evidence>
<dbReference type="KEGG" id="txa:HQN79_04815"/>
<dbReference type="RefSeq" id="WP_173284594.1">
    <property type="nucleotide sequence ID" value="NZ_CP054020.1"/>
</dbReference>
<protein>
    <submittedName>
        <fullName evidence="5">ABC transporter substrate-binding protein</fullName>
    </submittedName>
</protein>
<comment type="subcellular location">
    <subcellularLocation>
        <location evidence="1">Periplasm</location>
    </subcellularLocation>
</comment>
<dbReference type="EMBL" id="CP054020">
    <property type="protein sequence ID" value="QKI88938.1"/>
    <property type="molecule type" value="Genomic_DNA"/>
</dbReference>
<comment type="similarity">
    <text evidence="2">Belongs to the bacterial solute-binding protein SsuA/TauA family.</text>
</comment>
<dbReference type="AlphaFoldDB" id="A0A7D4NY17"/>
<feature type="domain" description="SsuA/THI5-like" evidence="4">
    <location>
        <begin position="48"/>
        <end position="230"/>
    </location>
</feature>
<evidence type="ECO:0000313" key="6">
    <source>
        <dbReference type="Proteomes" id="UP000504724"/>
    </source>
</evidence>
<dbReference type="Pfam" id="PF09084">
    <property type="entry name" value="NMT1"/>
    <property type="match status" value="1"/>
</dbReference>
<keyword evidence="3" id="KW-0732">Signal</keyword>
<evidence type="ECO:0000256" key="3">
    <source>
        <dbReference type="ARBA" id="ARBA00022729"/>
    </source>
</evidence>
<dbReference type="InterPro" id="IPR015168">
    <property type="entry name" value="SsuA/THI5"/>
</dbReference>